<feature type="compositionally biased region" description="Acidic residues" evidence="1">
    <location>
        <begin position="268"/>
        <end position="287"/>
    </location>
</feature>
<dbReference type="AlphaFoldDB" id="A0AAN9EM85"/>
<feature type="compositionally biased region" description="Polar residues" evidence="1">
    <location>
        <begin position="323"/>
        <end position="344"/>
    </location>
</feature>
<keyword evidence="3" id="KW-1185">Reference proteome</keyword>
<reference evidence="2 3" key="1">
    <citation type="submission" date="2024-01" db="EMBL/GenBank/DDBJ databases">
        <title>The genomes of 5 underutilized Papilionoideae crops provide insights into root nodulation and disease resistanc.</title>
        <authorList>
            <person name="Yuan L."/>
        </authorList>
    </citation>
    <scope>NUCLEOTIDE SEQUENCE [LARGE SCALE GENOMIC DNA]</scope>
    <source>
        <strain evidence="2">ZHUSHIDOU_FW_LH</strain>
        <tissue evidence="2">Leaf</tissue>
    </source>
</reference>
<feature type="compositionally biased region" description="Basic residues" evidence="1">
    <location>
        <begin position="213"/>
        <end position="224"/>
    </location>
</feature>
<feature type="compositionally biased region" description="Polar residues" evidence="1">
    <location>
        <begin position="288"/>
        <end position="301"/>
    </location>
</feature>
<dbReference type="Proteomes" id="UP001372338">
    <property type="component" value="Unassembled WGS sequence"/>
</dbReference>
<feature type="compositionally biased region" description="Polar residues" evidence="1">
    <location>
        <begin position="388"/>
        <end position="410"/>
    </location>
</feature>
<feature type="compositionally biased region" description="Basic and acidic residues" evidence="1">
    <location>
        <begin position="234"/>
        <end position="245"/>
    </location>
</feature>
<comment type="caution">
    <text evidence="2">The sequence shown here is derived from an EMBL/GenBank/DDBJ whole genome shotgun (WGS) entry which is preliminary data.</text>
</comment>
<name>A0AAN9EM85_CROPI</name>
<proteinExistence type="predicted"/>
<accession>A0AAN9EM85</accession>
<feature type="region of interest" description="Disordered" evidence="1">
    <location>
        <begin position="158"/>
        <end position="410"/>
    </location>
</feature>
<protein>
    <submittedName>
        <fullName evidence="2">Uncharacterized protein</fullName>
    </submittedName>
</protein>
<gene>
    <name evidence="2" type="ORF">RIF29_25472</name>
</gene>
<evidence type="ECO:0000313" key="3">
    <source>
        <dbReference type="Proteomes" id="UP001372338"/>
    </source>
</evidence>
<evidence type="ECO:0000313" key="2">
    <source>
        <dbReference type="EMBL" id="KAK7259857.1"/>
    </source>
</evidence>
<feature type="compositionally biased region" description="Low complexity" evidence="1">
    <location>
        <begin position="304"/>
        <end position="322"/>
    </location>
</feature>
<evidence type="ECO:0000256" key="1">
    <source>
        <dbReference type="SAM" id="MobiDB-lite"/>
    </source>
</evidence>
<dbReference type="EMBL" id="JAYWIO010000005">
    <property type="protein sequence ID" value="KAK7259857.1"/>
    <property type="molecule type" value="Genomic_DNA"/>
</dbReference>
<organism evidence="2 3">
    <name type="scientific">Crotalaria pallida</name>
    <name type="common">Smooth rattlebox</name>
    <name type="synonym">Crotalaria striata</name>
    <dbReference type="NCBI Taxonomy" id="3830"/>
    <lineage>
        <taxon>Eukaryota</taxon>
        <taxon>Viridiplantae</taxon>
        <taxon>Streptophyta</taxon>
        <taxon>Embryophyta</taxon>
        <taxon>Tracheophyta</taxon>
        <taxon>Spermatophyta</taxon>
        <taxon>Magnoliopsida</taxon>
        <taxon>eudicotyledons</taxon>
        <taxon>Gunneridae</taxon>
        <taxon>Pentapetalae</taxon>
        <taxon>rosids</taxon>
        <taxon>fabids</taxon>
        <taxon>Fabales</taxon>
        <taxon>Fabaceae</taxon>
        <taxon>Papilionoideae</taxon>
        <taxon>50 kb inversion clade</taxon>
        <taxon>genistoids sensu lato</taxon>
        <taxon>core genistoids</taxon>
        <taxon>Crotalarieae</taxon>
        <taxon>Crotalaria</taxon>
    </lineage>
</organism>
<feature type="compositionally biased region" description="Basic and acidic residues" evidence="1">
    <location>
        <begin position="158"/>
        <end position="197"/>
    </location>
</feature>
<sequence>MYINHAVSQPNVIHPLPPTETVGHEDDVEHPYEGVDGMGLCDANAEVLNTMNDTHVEVMEDVNDANVSGVQEVNGAANLEEGNQNANEVEEVEKGVENIQEGSEGEDSALNFRFNDSDDEEGDEGYFDNVGVAAPTGETLAGDSEHIDDVVTAQNAEVENRVETEQRPEADTEQRAEPDTEERVQADSEQRVVNEGKGKKRKKTTAEGSGSEKKKRGRPRKNRVVHNELSIDPSHSDFDKSRESDNDSFNFSGGEGDHPPPLFHGLSDEEISDEELDSGPGSDEDEASNPTQTQMSNNNHSVKGRAATTSASHGGSAKGKSTNLTQTDNVKSKAVTQKASQGQSGKAALSRKDAHVAKDKGKAIQEGDVSQQPKGKATEKFTRPKTVCTRSDTKGATTTTQSAQVQSNNRQKLTIIRPWK</sequence>
<feature type="compositionally biased region" description="Basic and acidic residues" evidence="1">
    <location>
        <begin position="350"/>
        <end position="365"/>
    </location>
</feature>
<feature type="region of interest" description="Disordered" evidence="1">
    <location>
        <begin position="99"/>
        <end position="125"/>
    </location>
</feature>